<sequence length="418" mass="48088">MKFSKVPCDMSVYSIGNDEGNLMKVKIVVMHEKKNRNRTSFSMEAIEKAKESIKNVPILAYILRDTEGNVSDFDEHNMEMRLKDSKDGFEIETYYQEKPVGVIPESCNPRYEEINGINHLVVDGYIWKSYSNGADKIIKSSDSKGLSMEIEVLEGNYIEEDDIYDITDFRFLGVTCLGDHVEQGMNGTASISRYSASANYKKALEDIYKEIYNLERKEDSTVEDVKKEEVVVEETEIVEEVTEEFVSEEVIEETVEENIEETQQVEEVTEEVTVEEEVVNEFYLECFASILDEVPETLDEVVEKISDKFKALNIELQYANAQIEELAKFKAEKDLEVLKTNVEEIANKFALDMDLTELKEKVYSNEMTLEVFERELKVLFAEKVMEEKIKYSAKEETTKIIVKDINEPKVKPYGGILG</sequence>
<evidence type="ECO:0000313" key="1">
    <source>
        <dbReference type="EMBL" id="HJG97583.1"/>
    </source>
</evidence>
<protein>
    <submittedName>
        <fullName evidence="1">Uncharacterized protein</fullName>
    </submittedName>
</protein>
<dbReference type="AlphaFoldDB" id="A0A921T0J5"/>
<evidence type="ECO:0000313" key="2">
    <source>
        <dbReference type="Proteomes" id="UP000776700"/>
    </source>
</evidence>
<organism evidence="1 2">
    <name type="scientific">Romboutsia timonensis</name>
    <dbReference type="NCBI Taxonomy" id="1776391"/>
    <lineage>
        <taxon>Bacteria</taxon>
        <taxon>Bacillati</taxon>
        <taxon>Bacillota</taxon>
        <taxon>Clostridia</taxon>
        <taxon>Peptostreptococcales</taxon>
        <taxon>Peptostreptococcaceae</taxon>
        <taxon>Romboutsia</taxon>
    </lineage>
</organism>
<proteinExistence type="predicted"/>
<reference evidence="1" key="1">
    <citation type="journal article" date="2021" name="PeerJ">
        <title>Extensive microbial diversity within the chicken gut microbiome revealed by metagenomics and culture.</title>
        <authorList>
            <person name="Gilroy R."/>
            <person name="Ravi A."/>
            <person name="Getino M."/>
            <person name="Pursley I."/>
            <person name="Horton D.L."/>
            <person name="Alikhan N.F."/>
            <person name="Baker D."/>
            <person name="Gharbi K."/>
            <person name="Hall N."/>
            <person name="Watson M."/>
            <person name="Adriaenssens E.M."/>
            <person name="Foster-Nyarko E."/>
            <person name="Jarju S."/>
            <person name="Secka A."/>
            <person name="Antonio M."/>
            <person name="Oren A."/>
            <person name="Chaudhuri R.R."/>
            <person name="La Ragione R."/>
            <person name="Hildebrand F."/>
            <person name="Pallen M.J."/>
        </authorList>
    </citation>
    <scope>NUCLEOTIDE SEQUENCE</scope>
    <source>
        <strain evidence="1">1277</strain>
    </source>
</reference>
<gene>
    <name evidence="1" type="ORF">K8V90_10815</name>
</gene>
<reference evidence="1" key="2">
    <citation type="submission" date="2021-09" db="EMBL/GenBank/DDBJ databases">
        <authorList>
            <person name="Gilroy R."/>
        </authorList>
    </citation>
    <scope>NUCLEOTIDE SEQUENCE</scope>
    <source>
        <strain evidence="1">1277</strain>
    </source>
</reference>
<name>A0A921T0J5_9FIRM</name>
<accession>A0A921T0J5</accession>
<dbReference type="Proteomes" id="UP000776700">
    <property type="component" value="Unassembled WGS sequence"/>
</dbReference>
<dbReference type="EMBL" id="DYUB01000336">
    <property type="protein sequence ID" value="HJG97583.1"/>
    <property type="molecule type" value="Genomic_DNA"/>
</dbReference>
<comment type="caution">
    <text evidence="1">The sequence shown here is derived from an EMBL/GenBank/DDBJ whole genome shotgun (WGS) entry which is preliminary data.</text>
</comment>